<name>A0A7Z2YE03_9VIBR</name>
<dbReference type="PANTHER" id="PTHR11102">
    <property type="entry name" value="SEL-1-LIKE PROTEIN"/>
    <property type="match status" value="1"/>
</dbReference>
<reference evidence="2 3" key="1">
    <citation type="submission" date="2020-01" db="EMBL/GenBank/DDBJ databases">
        <title>Whole genome and functional gene identification of agarase of Vibrio HN897.</title>
        <authorList>
            <person name="Liu Y."/>
            <person name="Zhao Z."/>
        </authorList>
    </citation>
    <scope>NUCLEOTIDE SEQUENCE [LARGE SCALE GENOMIC DNA]</scope>
    <source>
        <strain evidence="2 3">HN897</strain>
    </source>
</reference>
<dbReference type="InterPro" id="IPR011990">
    <property type="entry name" value="TPR-like_helical_dom_sf"/>
</dbReference>
<dbReference type="RefSeq" id="WP_164648438.1">
    <property type="nucleotide sequence ID" value="NZ_CP047475.1"/>
</dbReference>
<keyword evidence="3" id="KW-1185">Reference proteome</keyword>
<evidence type="ECO:0000313" key="3">
    <source>
        <dbReference type="Proteomes" id="UP000464262"/>
    </source>
</evidence>
<dbReference type="Gene3D" id="1.25.40.10">
    <property type="entry name" value="Tetratricopeptide repeat domain"/>
    <property type="match status" value="1"/>
</dbReference>
<dbReference type="InterPro" id="IPR050767">
    <property type="entry name" value="Sel1_AlgK"/>
</dbReference>
<protein>
    <recommendedName>
        <fullName evidence="4">Sel1 repeat family protein</fullName>
    </recommendedName>
</protein>
<dbReference type="SUPFAM" id="SSF81901">
    <property type="entry name" value="HCP-like"/>
    <property type="match status" value="1"/>
</dbReference>
<proteinExistence type="predicted"/>
<feature type="signal peptide" evidence="1">
    <location>
        <begin position="1"/>
        <end position="21"/>
    </location>
</feature>
<evidence type="ECO:0008006" key="4">
    <source>
        <dbReference type="Google" id="ProtNLM"/>
    </source>
</evidence>
<dbReference type="AlphaFoldDB" id="A0A7Z2YE03"/>
<evidence type="ECO:0000313" key="2">
    <source>
        <dbReference type="EMBL" id="QIA63545.1"/>
    </source>
</evidence>
<evidence type="ECO:0000256" key="1">
    <source>
        <dbReference type="SAM" id="SignalP"/>
    </source>
</evidence>
<dbReference type="KEGG" id="vas:GT360_08430"/>
<feature type="chain" id="PRO_5031141255" description="Sel1 repeat family protein" evidence="1">
    <location>
        <begin position="22"/>
        <end position="144"/>
    </location>
</feature>
<keyword evidence="1" id="KW-0732">Signal</keyword>
<dbReference type="EMBL" id="CP047475">
    <property type="protein sequence ID" value="QIA63545.1"/>
    <property type="molecule type" value="Genomic_DNA"/>
</dbReference>
<organism evidence="2 3">
    <name type="scientific">Vibrio astriarenae</name>
    <dbReference type="NCBI Taxonomy" id="1481923"/>
    <lineage>
        <taxon>Bacteria</taxon>
        <taxon>Pseudomonadati</taxon>
        <taxon>Pseudomonadota</taxon>
        <taxon>Gammaproteobacteria</taxon>
        <taxon>Vibrionales</taxon>
        <taxon>Vibrionaceae</taxon>
        <taxon>Vibrio</taxon>
    </lineage>
</organism>
<gene>
    <name evidence="2" type="ORF">GT360_08430</name>
</gene>
<dbReference type="Proteomes" id="UP000464262">
    <property type="component" value="Chromosome 1"/>
</dbReference>
<dbReference type="PANTHER" id="PTHR11102:SF160">
    <property type="entry name" value="ERAD-ASSOCIATED E3 UBIQUITIN-PROTEIN LIGASE COMPONENT HRD3"/>
    <property type="match status" value="1"/>
</dbReference>
<sequence length="144" mass="16791">MMKLRLLSLFVIAVLCRDVQAESIEATDWFEKGMEARYYLRDEQALENFEKAAKLGHVQAQFEVAKLLLYRELNQGEPHTQSLYWFTAAAEAQHAEAQYELALFYMDEYDNPDAPMLVRKWMAAAASNQHERAQIWIDNNSQIE</sequence>
<accession>A0A7Z2YE03</accession>